<evidence type="ECO:0000313" key="1">
    <source>
        <dbReference type="EMBL" id="TLH55967.1"/>
    </source>
</evidence>
<comment type="caution">
    <text evidence="1">The sequence shown here is derived from an EMBL/GenBank/DDBJ whole genome shotgun (WGS) entry which is preliminary data.</text>
</comment>
<sequence length="83" mass="8952">MTERLGLSPEGIGVVGRLLEQHFAVTECRGVLAVIEQQVDEVQTQRAVGGVGTYRAVDRGEHLWVYGHAAILSNTEPHVSAGE</sequence>
<name>A0A8H2PKG0_MYCMU</name>
<organism evidence="1">
    <name type="scientific">Mycolicibacterium mucogenicum DSM 44124</name>
    <dbReference type="NCBI Taxonomy" id="1226753"/>
    <lineage>
        <taxon>Bacteria</taxon>
        <taxon>Bacillati</taxon>
        <taxon>Actinomycetota</taxon>
        <taxon>Actinomycetes</taxon>
        <taxon>Mycobacteriales</taxon>
        <taxon>Mycobacteriaceae</taxon>
        <taxon>Mycolicibacterium</taxon>
    </lineage>
</organism>
<protein>
    <submittedName>
        <fullName evidence="1">Uncharacterized protein</fullName>
    </submittedName>
</protein>
<dbReference type="EMBL" id="POTL01000001">
    <property type="protein sequence ID" value="TLH55967.1"/>
    <property type="molecule type" value="Genomic_DNA"/>
</dbReference>
<gene>
    <name evidence="1" type="ORF">C1S78_29495</name>
</gene>
<dbReference type="AlphaFoldDB" id="A0A8H2PKG0"/>
<reference evidence="1" key="1">
    <citation type="submission" date="2018-01" db="EMBL/GenBank/DDBJ databases">
        <title>Comparative genomics of Mycobacterium mucogenicum and Mycobacterium neoaurum clade members emphasizing tRNA and non-coding RNA.</title>
        <authorList>
            <person name="Behra P.R.K."/>
            <person name="Pettersson B.M.F."/>
            <person name="Das S."/>
            <person name="Dasgupta S."/>
            <person name="Kirsebom L.A."/>
        </authorList>
    </citation>
    <scope>NUCLEOTIDE SEQUENCE</scope>
    <source>
        <strain evidence="1">DSM 44124</strain>
    </source>
</reference>
<proteinExistence type="predicted"/>
<accession>A0A8H2PKG0</accession>